<gene>
    <name evidence="1" type="primary">bcr</name>
    <name evidence="1" type="ORF">FVB9532_01515</name>
</gene>
<name>A0AC61Y7B9_9FLAO</name>
<evidence type="ECO:0000313" key="1">
    <source>
        <dbReference type="EMBL" id="VVV00249.1"/>
    </source>
</evidence>
<evidence type="ECO:0000313" key="2">
    <source>
        <dbReference type="Proteomes" id="UP000356253"/>
    </source>
</evidence>
<accession>A0AC61Y7B9</accession>
<proteinExistence type="predicted"/>
<keyword evidence="2" id="KW-1185">Reference proteome</keyword>
<reference evidence="1" key="1">
    <citation type="submission" date="2019-09" db="EMBL/GenBank/DDBJ databases">
        <authorList>
            <person name="Rodrigo-Torres L."/>
            <person name="Arahal R. D."/>
            <person name="Lucena T."/>
        </authorList>
    </citation>
    <scope>NUCLEOTIDE SEQUENCE</scope>
    <source>
        <strain evidence="1">ISS653</strain>
    </source>
</reference>
<organism evidence="1 2">
    <name type="scientific">Mesonia oceanica</name>
    <dbReference type="NCBI Taxonomy" id="2687242"/>
    <lineage>
        <taxon>Bacteria</taxon>
        <taxon>Pseudomonadati</taxon>
        <taxon>Bacteroidota</taxon>
        <taxon>Flavobacteriia</taxon>
        <taxon>Flavobacteriales</taxon>
        <taxon>Flavobacteriaceae</taxon>
        <taxon>Mesonia</taxon>
    </lineage>
</organism>
<protein>
    <submittedName>
        <fullName evidence="1">Bicyclomycin resistance protein</fullName>
    </submittedName>
</protein>
<comment type="caution">
    <text evidence="1">The sequence shown here is derived from an EMBL/GenBank/DDBJ whole genome shotgun (WGS) entry which is preliminary data.</text>
</comment>
<sequence>MINSLALNEICKMQEDFTIRNKKREKIILLVLGTLIALGPFSIDMYLPSFDSIAKEFTTTKAQVGFSLTSYFIGISFGQLAYGPIMDKFGRKKPLLIGLVVYIVSAISCFYSPNLYWLIISRFFLAIGSSAGMVASKAVVRDIFPPQEVARAISFLMLIMGGAPIIAPTIGGIVITHFSWHIIFLILAVFAVLMFISVTKFLPESIEPDKTVDLKIGQVINKYKGILEDKIFLTFSFAGSLTIGAMFAYISNAPSLFMDKFHLTESQFGWLFGMNAAGLIIGSQLNRLVLKRATTFAVTLIIGFILVALGVLFLINGYLIGNFYTTVILLFFILFLLGFQNPNTTALSLFPFTKRAGRASALVGSLKMIFGAIASFIISKFTGPSLIPLATIILVSLTLSLLLLIRFKAKEKRALVMISR</sequence>
<dbReference type="EMBL" id="CABVMM010000005">
    <property type="protein sequence ID" value="VVV00249.1"/>
    <property type="molecule type" value="Genomic_DNA"/>
</dbReference>
<dbReference type="Proteomes" id="UP000356253">
    <property type="component" value="Unassembled WGS sequence"/>
</dbReference>